<evidence type="ECO:0000313" key="2">
    <source>
        <dbReference type="Proteomes" id="UP000037178"/>
    </source>
</evidence>
<proteinExistence type="predicted"/>
<dbReference type="AlphaFoldDB" id="A0A0J9EAP7"/>
<organism evidence="1 2">
    <name type="scientific">Candidatus Rhodobacter oscarellae</name>
    <dbReference type="NCBI Taxonomy" id="1675527"/>
    <lineage>
        <taxon>Bacteria</taxon>
        <taxon>Pseudomonadati</taxon>
        <taxon>Pseudomonadota</taxon>
        <taxon>Alphaproteobacteria</taxon>
        <taxon>Rhodobacterales</taxon>
        <taxon>Rhodobacter group</taxon>
        <taxon>Rhodobacter</taxon>
    </lineage>
</organism>
<comment type="caution">
    <text evidence="1">The sequence shown here is derived from an EMBL/GenBank/DDBJ whole genome shotgun (WGS) entry which is preliminary data.</text>
</comment>
<dbReference type="EMBL" id="LFTY01000001">
    <property type="protein sequence ID" value="KMW59862.1"/>
    <property type="molecule type" value="Genomic_DNA"/>
</dbReference>
<keyword evidence="2" id="KW-1185">Reference proteome</keyword>
<sequence length="40" mass="4872">MQDTTLQAEQALQHHMSVEQQHYYFKKILTFLIMKLNPCY</sequence>
<protein>
    <submittedName>
        <fullName evidence="1">Uncharacterized protein</fullName>
    </submittedName>
</protein>
<reference evidence="1 2" key="1">
    <citation type="submission" date="2015-06" db="EMBL/GenBank/DDBJ databases">
        <title>Draft genome sequence of an Alphaproteobacteria species associated to the Mediterranean sponge Oscarella lobularis.</title>
        <authorList>
            <person name="Jourda C."/>
            <person name="Santini S."/>
            <person name="Claverie J.-M."/>
        </authorList>
    </citation>
    <scope>NUCLEOTIDE SEQUENCE [LARGE SCALE GENOMIC DNA]</scope>
    <source>
        <strain evidence="1">IGS</strain>
    </source>
</reference>
<dbReference type="Proteomes" id="UP000037178">
    <property type="component" value="Unassembled WGS sequence"/>
</dbReference>
<gene>
    <name evidence="1" type="ORF">AIOL_000010</name>
</gene>
<evidence type="ECO:0000313" key="1">
    <source>
        <dbReference type="EMBL" id="KMW59862.1"/>
    </source>
</evidence>
<accession>A0A0J9EAP7</accession>
<name>A0A0J9EAP7_9RHOB</name>